<dbReference type="RefSeq" id="WP_034324794.1">
    <property type="nucleotide sequence ID" value="NZ_JFBM01000084.1"/>
</dbReference>
<proteinExistence type="predicted"/>
<dbReference type="AlphaFoldDB" id="A0A2P2FEV3"/>
<evidence type="ECO:0000313" key="2">
    <source>
        <dbReference type="Proteomes" id="UP000256220"/>
    </source>
</evidence>
<name>A0A2P2FEV3_AMYLU</name>
<organism evidence="1 2">
    <name type="scientific">Amycolatopsis lurida NRRL 2430</name>
    <dbReference type="NCBI Taxonomy" id="1460371"/>
    <lineage>
        <taxon>Bacteria</taxon>
        <taxon>Bacillati</taxon>
        <taxon>Actinomycetota</taxon>
        <taxon>Actinomycetes</taxon>
        <taxon>Pseudonocardiales</taxon>
        <taxon>Pseudonocardiaceae</taxon>
        <taxon>Amycolatopsis</taxon>
    </lineage>
</organism>
<sequence>MLVRPDSPTAADVVELALKVLAAEGLHGQAAHAALEAMARERGLPVKRCAELIVAAVDGRVN</sequence>
<protein>
    <recommendedName>
        <fullName evidence="3">ANTAR domain-containing protein</fullName>
    </recommendedName>
</protein>
<keyword evidence="2" id="KW-1185">Reference proteome</keyword>
<gene>
    <name evidence="1" type="ORF">BB31_42530</name>
</gene>
<dbReference type="Proteomes" id="UP000256220">
    <property type="component" value="Unassembled WGS sequence"/>
</dbReference>
<reference evidence="1 2" key="1">
    <citation type="journal article" date="2014" name="Genome Announc.">
        <title>Draft Genome Sequence of Amycolatopsis lurida NRRL 2430, Producer of the Glycopeptide Family Antibiotic Ristocetin.</title>
        <authorList>
            <person name="Kwun M.J."/>
            <person name="Hong H.J."/>
        </authorList>
    </citation>
    <scope>NUCLEOTIDE SEQUENCE [LARGE SCALE GENOMIC DNA]</scope>
    <source>
        <strain evidence="1 2">NRRL 2430</strain>
    </source>
</reference>
<accession>A0A2P2FEV3</accession>
<dbReference type="EMBL" id="JFBM01000084">
    <property type="protein sequence ID" value="KFU75257.1"/>
    <property type="molecule type" value="Genomic_DNA"/>
</dbReference>
<evidence type="ECO:0008006" key="3">
    <source>
        <dbReference type="Google" id="ProtNLM"/>
    </source>
</evidence>
<evidence type="ECO:0000313" key="1">
    <source>
        <dbReference type="EMBL" id="KFU75257.1"/>
    </source>
</evidence>
<comment type="caution">
    <text evidence="1">The sequence shown here is derived from an EMBL/GenBank/DDBJ whole genome shotgun (WGS) entry which is preliminary data.</text>
</comment>